<sequence>MRPKGNGLVELVDEKPGKERGFFCMELVRLMWDDEEVKGWDAWHGRFLQAEAGQCAYRDRCPRYKRTMEKQKRKGIQLELFT</sequence>
<protein>
    <submittedName>
        <fullName evidence="1">Uncharacterized protein</fullName>
    </submittedName>
</protein>
<accession>A0ABR8VA16</accession>
<reference evidence="1 2" key="1">
    <citation type="submission" date="2020-08" db="EMBL/GenBank/DDBJ databases">
        <title>A Genomic Blueprint of the Chicken Gut Microbiome.</title>
        <authorList>
            <person name="Gilroy R."/>
            <person name="Ravi A."/>
            <person name="Getino M."/>
            <person name="Pursley I."/>
            <person name="Horton D.L."/>
            <person name="Alikhan N.-F."/>
            <person name="Baker D."/>
            <person name="Gharbi K."/>
            <person name="Hall N."/>
            <person name="Watson M."/>
            <person name="Adriaenssens E.M."/>
            <person name="Foster-Nyarko E."/>
            <person name="Jarju S."/>
            <person name="Secka A."/>
            <person name="Antonio M."/>
            <person name="Oren A."/>
            <person name="Chaudhuri R."/>
            <person name="La Ragione R.M."/>
            <person name="Hildebrand F."/>
            <person name="Pallen M.J."/>
        </authorList>
    </citation>
    <scope>NUCLEOTIDE SEQUENCE [LARGE SCALE GENOMIC DNA]</scope>
    <source>
        <strain evidence="1 2">Sa1YUN3</strain>
    </source>
</reference>
<comment type="caution">
    <text evidence="1">The sequence shown here is derived from an EMBL/GenBank/DDBJ whole genome shotgun (WGS) entry which is preliminary data.</text>
</comment>
<name>A0ABR8VA16_9BACT</name>
<dbReference type="RefSeq" id="WP_178257365.1">
    <property type="nucleotide sequence ID" value="NZ_JACSPQ010000001.1"/>
</dbReference>
<dbReference type="Proteomes" id="UP000616346">
    <property type="component" value="Unassembled WGS sequence"/>
</dbReference>
<dbReference type="EMBL" id="JACSPQ010000001">
    <property type="protein sequence ID" value="MBD8001550.1"/>
    <property type="molecule type" value="Genomic_DNA"/>
</dbReference>
<proteinExistence type="predicted"/>
<evidence type="ECO:0000313" key="1">
    <source>
        <dbReference type="EMBL" id="MBD8001550.1"/>
    </source>
</evidence>
<keyword evidence="2" id="KW-1185">Reference proteome</keyword>
<gene>
    <name evidence="1" type="ORF">H9626_04860</name>
</gene>
<organism evidence="1 2">
    <name type="scientific">Phocaeicola faecium</name>
    <dbReference type="NCBI Taxonomy" id="2762213"/>
    <lineage>
        <taxon>Bacteria</taxon>
        <taxon>Pseudomonadati</taxon>
        <taxon>Bacteroidota</taxon>
        <taxon>Bacteroidia</taxon>
        <taxon>Bacteroidales</taxon>
        <taxon>Bacteroidaceae</taxon>
        <taxon>Phocaeicola</taxon>
    </lineage>
</organism>
<evidence type="ECO:0000313" key="2">
    <source>
        <dbReference type="Proteomes" id="UP000616346"/>
    </source>
</evidence>